<dbReference type="Gene3D" id="1.25.40.20">
    <property type="entry name" value="Ankyrin repeat-containing domain"/>
    <property type="match status" value="1"/>
</dbReference>
<feature type="compositionally biased region" description="Polar residues" evidence="3">
    <location>
        <begin position="1"/>
        <end position="11"/>
    </location>
</feature>
<dbReference type="InterPro" id="IPR019734">
    <property type="entry name" value="TPR_rpt"/>
</dbReference>
<dbReference type="Pfam" id="PF12796">
    <property type="entry name" value="Ank_2"/>
    <property type="match status" value="1"/>
</dbReference>
<dbReference type="SMART" id="SM00028">
    <property type="entry name" value="TPR"/>
    <property type="match status" value="3"/>
</dbReference>
<comment type="caution">
    <text evidence="4">The sequence shown here is derived from an EMBL/GenBank/DDBJ whole genome shotgun (WGS) entry which is preliminary data.</text>
</comment>
<feature type="compositionally biased region" description="Basic and acidic residues" evidence="3">
    <location>
        <begin position="216"/>
        <end position="264"/>
    </location>
</feature>
<dbReference type="InterPro" id="IPR051616">
    <property type="entry name" value="Cul2-RING_E3_ligase_SR"/>
</dbReference>
<dbReference type="PROSITE" id="PS50088">
    <property type="entry name" value="ANK_REPEAT"/>
    <property type="match status" value="1"/>
</dbReference>
<evidence type="ECO:0000256" key="2">
    <source>
        <dbReference type="PROSITE-ProRule" id="PRU00339"/>
    </source>
</evidence>
<dbReference type="SUPFAM" id="SSF48403">
    <property type="entry name" value="Ankyrin repeat"/>
    <property type="match status" value="1"/>
</dbReference>
<evidence type="ECO:0000313" key="5">
    <source>
        <dbReference type="Proteomes" id="UP000324897"/>
    </source>
</evidence>
<feature type="repeat" description="TPR" evidence="2">
    <location>
        <begin position="341"/>
        <end position="374"/>
    </location>
</feature>
<reference evidence="4 5" key="1">
    <citation type="journal article" date="2019" name="Sci. Rep.">
        <title>A high-quality genome of Eragrostis curvula grass provides insights into Poaceae evolution and supports new strategies to enhance forage quality.</title>
        <authorList>
            <person name="Carballo J."/>
            <person name="Santos B.A.C.M."/>
            <person name="Zappacosta D."/>
            <person name="Garbus I."/>
            <person name="Selva J.P."/>
            <person name="Gallo C.A."/>
            <person name="Diaz A."/>
            <person name="Albertini E."/>
            <person name="Caccamo M."/>
            <person name="Echenique V."/>
        </authorList>
    </citation>
    <scope>NUCLEOTIDE SEQUENCE [LARGE SCALE GENOMIC DNA]</scope>
    <source>
        <strain evidence="5">cv. Victoria</strain>
        <tissue evidence="4">Leaf</tissue>
    </source>
</reference>
<dbReference type="Pfam" id="PF13181">
    <property type="entry name" value="TPR_8"/>
    <property type="match status" value="1"/>
</dbReference>
<dbReference type="PROSITE" id="PS50005">
    <property type="entry name" value="TPR"/>
    <property type="match status" value="1"/>
</dbReference>
<dbReference type="Gene3D" id="1.25.40.10">
    <property type="entry name" value="Tetratricopeptide repeat domain"/>
    <property type="match status" value="1"/>
</dbReference>
<dbReference type="PANTHER" id="PTHR46224">
    <property type="entry name" value="ANKYRIN REPEAT FAMILY PROTEIN"/>
    <property type="match status" value="1"/>
</dbReference>
<name>A0A5J9WE53_9POAL</name>
<dbReference type="Proteomes" id="UP000324897">
    <property type="component" value="Chromosome 5"/>
</dbReference>
<dbReference type="SMART" id="SM00248">
    <property type="entry name" value="ANK"/>
    <property type="match status" value="2"/>
</dbReference>
<organism evidence="4 5">
    <name type="scientific">Eragrostis curvula</name>
    <name type="common">weeping love grass</name>
    <dbReference type="NCBI Taxonomy" id="38414"/>
    <lineage>
        <taxon>Eukaryota</taxon>
        <taxon>Viridiplantae</taxon>
        <taxon>Streptophyta</taxon>
        <taxon>Embryophyta</taxon>
        <taxon>Tracheophyta</taxon>
        <taxon>Spermatophyta</taxon>
        <taxon>Magnoliopsida</taxon>
        <taxon>Liliopsida</taxon>
        <taxon>Poales</taxon>
        <taxon>Poaceae</taxon>
        <taxon>PACMAD clade</taxon>
        <taxon>Chloridoideae</taxon>
        <taxon>Eragrostideae</taxon>
        <taxon>Eragrostidinae</taxon>
        <taxon>Eragrostis</taxon>
    </lineage>
</organism>
<dbReference type="PANTHER" id="PTHR46224:SF36">
    <property type="entry name" value="OS03G0680600 PROTEIN"/>
    <property type="match status" value="1"/>
</dbReference>
<evidence type="ECO:0008006" key="6">
    <source>
        <dbReference type="Google" id="ProtNLM"/>
    </source>
</evidence>
<feature type="repeat" description="ANK" evidence="1">
    <location>
        <begin position="146"/>
        <end position="178"/>
    </location>
</feature>
<dbReference type="SUPFAM" id="SSF48452">
    <property type="entry name" value="TPR-like"/>
    <property type="match status" value="1"/>
</dbReference>
<dbReference type="AlphaFoldDB" id="A0A5J9WE53"/>
<gene>
    <name evidence="4" type="ORF">EJB05_05196</name>
</gene>
<feature type="compositionally biased region" description="Basic residues" evidence="3">
    <location>
        <begin position="206"/>
        <end position="215"/>
    </location>
</feature>
<keyword evidence="5" id="KW-1185">Reference proteome</keyword>
<evidence type="ECO:0000313" key="4">
    <source>
        <dbReference type="EMBL" id="TVU45700.1"/>
    </source>
</evidence>
<accession>A0A5J9WE53</accession>
<keyword evidence="2" id="KW-0802">TPR repeat</keyword>
<evidence type="ECO:0000256" key="1">
    <source>
        <dbReference type="PROSITE-ProRule" id="PRU00023"/>
    </source>
</evidence>
<dbReference type="InterPro" id="IPR036770">
    <property type="entry name" value="Ankyrin_rpt-contain_sf"/>
</dbReference>
<dbReference type="InterPro" id="IPR002110">
    <property type="entry name" value="Ankyrin_rpt"/>
</dbReference>
<evidence type="ECO:0000256" key="3">
    <source>
        <dbReference type="SAM" id="MobiDB-lite"/>
    </source>
</evidence>
<sequence>MSSTTHYSHLSSRPRCQPNPGGHPQNLGAEEAGALAPSAAMESAFDLNTRIFLSMSRQLPYGDKSPRMDFFEAAFNGDLGRLREMARGKDAEGKAQLAEACVGGQGPLQAAARLGRLDVLRCLVEELGFDVNGGSKDYGADVNSTDPDTPLVVATAHSLTDCIKYLLKAGGDPNIHSDIVSNWSVEGILAHVKAIHSKAKFEQSGKRTKAKLKKHINAEPKKPTQGEPKKPTQAEQKKPTQVEPKKPAQAEPKKPIQAEQKKPTQAELKNPAKAGLKLNGDEAVGRKDYLAASKLYSEAIDLDPNDATLYSNRSLCHLKIGEATKALFDANTCIKMQPEWLKGYYRKGAALMSLKEYKGACDAFMAGLKRDPNNGEMEKMFRQAVEAMKKEHAARKNLDSID</sequence>
<dbReference type="OrthoDB" id="687050at2759"/>
<keyword evidence="1" id="KW-0040">ANK repeat</keyword>
<feature type="region of interest" description="Disordered" evidence="3">
    <location>
        <begin position="1"/>
        <end position="29"/>
    </location>
</feature>
<protein>
    <recommendedName>
        <fullName evidence="6">STI1/HOP DP domain-containing protein</fullName>
    </recommendedName>
</protein>
<feature type="region of interest" description="Disordered" evidence="3">
    <location>
        <begin position="199"/>
        <end position="274"/>
    </location>
</feature>
<dbReference type="EMBL" id="RWGY01000004">
    <property type="protein sequence ID" value="TVU45700.1"/>
    <property type="molecule type" value="Genomic_DNA"/>
</dbReference>
<dbReference type="Gramene" id="TVU45700">
    <property type="protein sequence ID" value="TVU45700"/>
    <property type="gene ID" value="EJB05_05196"/>
</dbReference>
<proteinExistence type="predicted"/>
<dbReference type="InterPro" id="IPR011990">
    <property type="entry name" value="TPR-like_helical_dom_sf"/>
</dbReference>